<sequence>MKLQKAIDDLDDSYFLVYVNVGISSLYIEYERCNGYKYGK</sequence>
<organism evidence="1 2">
    <name type="scientific">Ohtaekwangia koreensis</name>
    <dbReference type="NCBI Taxonomy" id="688867"/>
    <lineage>
        <taxon>Bacteria</taxon>
        <taxon>Pseudomonadati</taxon>
        <taxon>Bacteroidota</taxon>
        <taxon>Cytophagia</taxon>
        <taxon>Cytophagales</taxon>
        <taxon>Fulvivirgaceae</taxon>
        <taxon>Ohtaekwangia</taxon>
    </lineage>
</organism>
<evidence type="ECO:0000313" key="1">
    <source>
        <dbReference type="EMBL" id="SKC54247.1"/>
    </source>
</evidence>
<dbReference type="EMBL" id="FUZU01000001">
    <property type="protein sequence ID" value="SKC54247.1"/>
    <property type="molecule type" value="Genomic_DNA"/>
</dbReference>
<proteinExistence type="predicted"/>
<reference evidence="1 2" key="1">
    <citation type="submission" date="2017-02" db="EMBL/GenBank/DDBJ databases">
        <authorList>
            <person name="Peterson S.W."/>
        </authorList>
    </citation>
    <scope>NUCLEOTIDE SEQUENCE [LARGE SCALE GENOMIC DNA]</scope>
    <source>
        <strain evidence="1 2">DSM 25262</strain>
    </source>
</reference>
<dbReference type="AlphaFoldDB" id="A0A1T5JS02"/>
<protein>
    <submittedName>
        <fullName evidence="1">Uncharacterized protein</fullName>
    </submittedName>
</protein>
<evidence type="ECO:0000313" key="2">
    <source>
        <dbReference type="Proteomes" id="UP000190961"/>
    </source>
</evidence>
<gene>
    <name evidence="1" type="ORF">SAMN05660236_1427</name>
</gene>
<dbReference type="Proteomes" id="UP000190961">
    <property type="component" value="Unassembled WGS sequence"/>
</dbReference>
<accession>A0A1T5JS02</accession>
<name>A0A1T5JS02_9BACT</name>
<keyword evidence="2" id="KW-1185">Reference proteome</keyword>